<organism evidence="4 5">
    <name type="scientific">Rhamnusium bicolor</name>
    <dbReference type="NCBI Taxonomy" id="1586634"/>
    <lineage>
        <taxon>Eukaryota</taxon>
        <taxon>Metazoa</taxon>
        <taxon>Ecdysozoa</taxon>
        <taxon>Arthropoda</taxon>
        <taxon>Hexapoda</taxon>
        <taxon>Insecta</taxon>
        <taxon>Pterygota</taxon>
        <taxon>Neoptera</taxon>
        <taxon>Endopterygota</taxon>
        <taxon>Coleoptera</taxon>
        <taxon>Polyphaga</taxon>
        <taxon>Cucujiformia</taxon>
        <taxon>Chrysomeloidea</taxon>
        <taxon>Cerambycidae</taxon>
        <taxon>Lepturinae</taxon>
        <taxon>Rhagiini</taxon>
        <taxon>Rhamnusium</taxon>
    </lineage>
</organism>
<protein>
    <recommendedName>
        <fullName evidence="3">DDE Tnp4 domain-containing protein</fullName>
    </recommendedName>
</protein>
<evidence type="ECO:0000313" key="4">
    <source>
        <dbReference type="EMBL" id="KAJ8931584.1"/>
    </source>
</evidence>
<gene>
    <name evidence="4" type="ORF">NQ314_015480</name>
</gene>
<feature type="domain" description="DDE Tnp4" evidence="3">
    <location>
        <begin position="32"/>
        <end position="85"/>
    </location>
</feature>
<keyword evidence="5" id="KW-1185">Reference proteome</keyword>
<name>A0AAV8WY23_9CUCU</name>
<dbReference type="Pfam" id="PF13359">
    <property type="entry name" value="DDE_Tnp_4"/>
    <property type="match status" value="1"/>
</dbReference>
<evidence type="ECO:0000256" key="2">
    <source>
        <dbReference type="ARBA" id="ARBA00022723"/>
    </source>
</evidence>
<reference evidence="4" key="1">
    <citation type="journal article" date="2023" name="Insect Mol. Biol.">
        <title>Genome sequencing provides insights into the evolution of gene families encoding plant cell wall-degrading enzymes in longhorned beetles.</title>
        <authorList>
            <person name="Shin N.R."/>
            <person name="Okamura Y."/>
            <person name="Kirsch R."/>
            <person name="Pauchet Y."/>
        </authorList>
    </citation>
    <scope>NUCLEOTIDE SEQUENCE</scope>
    <source>
        <strain evidence="4">RBIC_L_NR</strain>
    </source>
</reference>
<sequence>MALLREDLEDLTDDEDFLELVELEAFPRAPRNFQHLFNESQIRTRNPIERFFGVFKRRFPVLALGIRLNVHKVEAIVVACAVLHNIARQMGEAELAVNQEVEEAIENAIDINLDNPVNVNIGLNMNNLTRYNLIMQYFQGLL</sequence>
<dbReference type="GO" id="GO:0046872">
    <property type="term" value="F:metal ion binding"/>
    <property type="evidence" value="ECO:0007669"/>
    <property type="project" value="UniProtKB-KW"/>
</dbReference>
<evidence type="ECO:0000259" key="3">
    <source>
        <dbReference type="Pfam" id="PF13359"/>
    </source>
</evidence>
<comment type="caution">
    <text evidence="4">The sequence shown here is derived from an EMBL/GenBank/DDBJ whole genome shotgun (WGS) entry which is preliminary data.</text>
</comment>
<dbReference type="InterPro" id="IPR027806">
    <property type="entry name" value="HARBI1_dom"/>
</dbReference>
<evidence type="ECO:0000313" key="5">
    <source>
        <dbReference type="Proteomes" id="UP001162156"/>
    </source>
</evidence>
<comment type="cofactor">
    <cofactor evidence="1">
        <name>a divalent metal cation</name>
        <dbReference type="ChEBI" id="CHEBI:60240"/>
    </cofactor>
</comment>
<dbReference type="EMBL" id="JANEYF010004286">
    <property type="protein sequence ID" value="KAJ8931584.1"/>
    <property type="molecule type" value="Genomic_DNA"/>
</dbReference>
<proteinExistence type="predicted"/>
<accession>A0AAV8WY23</accession>
<evidence type="ECO:0000256" key="1">
    <source>
        <dbReference type="ARBA" id="ARBA00001968"/>
    </source>
</evidence>
<keyword evidence="2" id="KW-0479">Metal-binding</keyword>
<dbReference type="Proteomes" id="UP001162156">
    <property type="component" value="Unassembled WGS sequence"/>
</dbReference>
<dbReference type="AlphaFoldDB" id="A0AAV8WY23"/>